<dbReference type="EMBL" id="CP020569">
    <property type="protein sequence ID" value="ARF56914.1"/>
    <property type="molecule type" value="Genomic_DNA"/>
</dbReference>
<dbReference type="STRING" id="553510.B1H19_24520"/>
<evidence type="ECO:0000313" key="2">
    <source>
        <dbReference type="EMBL" id="ARF56914.1"/>
    </source>
</evidence>
<keyword evidence="1" id="KW-0472">Membrane</keyword>
<keyword evidence="3" id="KW-1185">Reference proteome</keyword>
<proteinExistence type="predicted"/>
<dbReference type="Proteomes" id="UP000192726">
    <property type="component" value="Chromosome"/>
</dbReference>
<feature type="transmembrane region" description="Helical" evidence="1">
    <location>
        <begin position="58"/>
        <end position="75"/>
    </location>
</feature>
<accession>A0A1V0TVD0</accession>
<evidence type="ECO:0008006" key="4">
    <source>
        <dbReference type="Google" id="ProtNLM"/>
    </source>
</evidence>
<organism evidence="2 3">
    <name type="scientific">Streptomyces gilvosporeus</name>
    <dbReference type="NCBI Taxonomy" id="553510"/>
    <lineage>
        <taxon>Bacteria</taxon>
        <taxon>Bacillati</taxon>
        <taxon>Actinomycetota</taxon>
        <taxon>Actinomycetes</taxon>
        <taxon>Kitasatosporales</taxon>
        <taxon>Streptomycetaceae</taxon>
        <taxon>Streptomyces</taxon>
    </lineage>
</organism>
<protein>
    <recommendedName>
        <fullName evidence="4">DUF4383 domain-containing protein</fullName>
    </recommendedName>
</protein>
<keyword evidence="1" id="KW-0812">Transmembrane</keyword>
<reference evidence="2 3" key="1">
    <citation type="submission" date="2017-04" db="EMBL/GenBank/DDBJ databases">
        <title>Complete Genome Sequence of Streptomyces gilvosporeus F607, a Capable Producer of Natamycin.</title>
        <authorList>
            <person name="Zong G."/>
            <person name="Zhong C."/>
            <person name="Fu J."/>
            <person name="Qin R."/>
            <person name="Cao G."/>
        </authorList>
    </citation>
    <scope>NUCLEOTIDE SEQUENCE [LARGE SCALE GENOMIC DNA]</scope>
    <source>
        <strain evidence="2 3">F607</strain>
    </source>
</reference>
<feature type="transmembrane region" description="Helical" evidence="1">
    <location>
        <begin position="95"/>
        <end position="114"/>
    </location>
</feature>
<dbReference type="KEGG" id="sgv:B1H19_24520"/>
<feature type="transmembrane region" description="Helical" evidence="1">
    <location>
        <begin position="29"/>
        <end position="51"/>
    </location>
</feature>
<sequence>MSLRGVAGLSALLCAVVHIVIAPEHLQEMTYIGVLFLISSVALLLAAAGLARRNPLPGWWLGTLISGGMILGFALSRTVGLPSYHEGTWDPPYGVLSVASESVFIACFVAWYGVEKPHTPPQQVTRPVTSLRVR</sequence>
<keyword evidence="1" id="KW-1133">Transmembrane helix</keyword>
<evidence type="ECO:0000256" key="1">
    <source>
        <dbReference type="SAM" id="Phobius"/>
    </source>
</evidence>
<evidence type="ECO:0000313" key="3">
    <source>
        <dbReference type="Proteomes" id="UP000192726"/>
    </source>
</evidence>
<gene>
    <name evidence="2" type="ORF">B1H19_24520</name>
</gene>
<name>A0A1V0TVD0_9ACTN</name>
<dbReference type="AlphaFoldDB" id="A0A1V0TVD0"/>